<keyword evidence="4 9" id="KW-0812">Transmembrane</keyword>
<feature type="transmembrane region" description="Helical" evidence="9">
    <location>
        <begin position="526"/>
        <end position="553"/>
    </location>
</feature>
<feature type="transmembrane region" description="Helical" evidence="9">
    <location>
        <begin position="107"/>
        <end position="126"/>
    </location>
</feature>
<dbReference type="InterPro" id="IPR004837">
    <property type="entry name" value="NaCa_Exmemb"/>
</dbReference>
<name>A0A3N4K8T1_9PEZI</name>
<evidence type="ECO:0000259" key="10">
    <source>
        <dbReference type="Pfam" id="PF01699"/>
    </source>
</evidence>
<evidence type="ECO:0000256" key="8">
    <source>
        <dbReference type="SAM" id="MobiDB-lite"/>
    </source>
</evidence>
<keyword evidence="7 9" id="KW-0472">Membrane</keyword>
<dbReference type="GO" id="GO:0006874">
    <property type="term" value="P:intracellular calcium ion homeostasis"/>
    <property type="evidence" value="ECO:0007669"/>
    <property type="project" value="TreeGrafter"/>
</dbReference>
<dbReference type="GO" id="GO:0012505">
    <property type="term" value="C:endomembrane system"/>
    <property type="evidence" value="ECO:0007669"/>
    <property type="project" value="UniProtKB-SubCell"/>
</dbReference>
<sequence length="636" mass="68538">MKDRIHSWAHASRYSPWSKDSPTTTTTTTANPPPASNGVPASIPDVQETVPPDIPTSNSPVEPKQGPVLNRFAHTFSKILLSSWVNVLLVFVPVGIVCNFAKVNPTIVFVMNAISIVPLARLLSYATESVAHCLGDTLGALLNVSFGNAVELIIFIALVKNEIRIVQASLIGSILANLLLILGMCFLIGGLEYREQVYNSTVTQTSACLLCLAVLSLLLPTAFHASFSVTKRADSAVIKVSRGTSVILLLVYVLYLLFQLKSHAYMYQSTPQHVIDEESHPGIFRRVNFETTSSSSSTASTNSTHSSRSAHRVARKVRAKLGRKRHVNIEETGESSEKPLDTMKRGKKKNKDKNTSSPAATQAIPGTVVDPTPAVLAATARLQIPRSISLRPPVFRTPAPGERPAFTHSQSARSASYMVRHRHSFPRDTHTQQSPDEQTPSPSAPSTPPTAPPESQISRTSAVILLIISTSLVALCAEFLVSSIDHMVSNTPLSEAFVGLIILPIVGNAAEHVTAVTVAARNKMDLAIGVAVGSSIQIALFITPIVVIIGWILDKPMSLYFNLFETVTLFASAFIVNFLVLDGRSNYLEGGLLCAGYVIISVGAFFFPDEGDQSSFTAGPGKVRRDLIAGIMDVQV</sequence>
<feature type="transmembrane region" description="Helical" evidence="9">
    <location>
        <begin position="240"/>
        <end position="258"/>
    </location>
</feature>
<feature type="compositionally biased region" description="Basic and acidic residues" evidence="8">
    <location>
        <begin position="335"/>
        <end position="344"/>
    </location>
</feature>
<keyword evidence="5 9" id="KW-1133">Transmembrane helix</keyword>
<evidence type="ECO:0000256" key="3">
    <source>
        <dbReference type="ARBA" id="ARBA00022448"/>
    </source>
</evidence>
<feature type="transmembrane region" description="Helical" evidence="9">
    <location>
        <begin position="201"/>
        <end position="220"/>
    </location>
</feature>
<evidence type="ECO:0000256" key="6">
    <source>
        <dbReference type="ARBA" id="ARBA00023065"/>
    </source>
</evidence>
<feature type="compositionally biased region" description="Low complexity" evidence="8">
    <location>
        <begin position="21"/>
        <end position="30"/>
    </location>
</feature>
<accession>A0A3N4K8T1</accession>
<comment type="similarity">
    <text evidence="2">Belongs to the Ca(2+):cation antiporter (CaCA) (TC 2.A.19) family.</text>
</comment>
<dbReference type="FunFam" id="1.20.1420.30:FF:000011">
    <property type="entry name" value="Vacuolar calcium ion transporter"/>
    <property type="match status" value="1"/>
</dbReference>
<feature type="region of interest" description="Disordered" evidence="8">
    <location>
        <begin position="391"/>
        <end position="455"/>
    </location>
</feature>
<organism evidence="11 12">
    <name type="scientific">Choiromyces venosus 120613-1</name>
    <dbReference type="NCBI Taxonomy" id="1336337"/>
    <lineage>
        <taxon>Eukaryota</taxon>
        <taxon>Fungi</taxon>
        <taxon>Dikarya</taxon>
        <taxon>Ascomycota</taxon>
        <taxon>Pezizomycotina</taxon>
        <taxon>Pezizomycetes</taxon>
        <taxon>Pezizales</taxon>
        <taxon>Tuberaceae</taxon>
        <taxon>Choiromyces</taxon>
    </lineage>
</organism>
<dbReference type="Gene3D" id="1.20.1420.30">
    <property type="entry name" value="NCX, central ion-binding region"/>
    <property type="match status" value="2"/>
</dbReference>
<evidence type="ECO:0000256" key="1">
    <source>
        <dbReference type="ARBA" id="ARBA00004127"/>
    </source>
</evidence>
<dbReference type="AlphaFoldDB" id="A0A3N4K8T1"/>
<feature type="region of interest" description="Disordered" evidence="8">
    <location>
        <begin position="1"/>
        <end position="61"/>
    </location>
</feature>
<dbReference type="PANTHER" id="PTHR31503">
    <property type="entry name" value="VACUOLAR CALCIUM ION TRANSPORTER"/>
    <property type="match status" value="1"/>
</dbReference>
<dbReference type="STRING" id="1336337.A0A3N4K8T1"/>
<keyword evidence="12" id="KW-1185">Reference proteome</keyword>
<keyword evidence="3" id="KW-0813">Transport</keyword>
<feature type="transmembrane region" description="Helical" evidence="9">
    <location>
        <begin position="496"/>
        <end position="519"/>
    </location>
</feature>
<feature type="transmembrane region" description="Helical" evidence="9">
    <location>
        <begin position="559"/>
        <end position="580"/>
    </location>
</feature>
<feature type="transmembrane region" description="Helical" evidence="9">
    <location>
        <begin position="462"/>
        <end position="484"/>
    </location>
</feature>
<evidence type="ECO:0000256" key="4">
    <source>
        <dbReference type="ARBA" id="ARBA00022692"/>
    </source>
</evidence>
<feature type="compositionally biased region" description="Low complexity" evidence="8">
    <location>
        <begin position="291"/>
        <end position="307"/>
    </location>
</feature>
<feature type="domain" description="Sodium/calcium exchanger membrane region" evidence="10">
    <location>
        <begin position="106"/>
        <end position="260"/>
    </location>
</feature>
<dbReference type="GO" id="GO:0000329">
    <property type="term" value="C:fungal-type vacuole membrane"/>
    <property type="evidence" value="ECO:0007669"/>
    <property type="project" value="TreeGrafter"/>
</dbReference>
<dbReference type="EMBL" id="ML120352">
    <property type="protein sequence ID" value="RPB05682.1"/>
    <property type="molecule type" value="Genomic_DNA"/>
</dbReference>
<dbReference type="FunFam" id="1.20.1420.30:FF:000016">
    <property type="entry name" value="Membrane bound cation transporter"/>
    <property type="match status" value="1"/>
</dbReference>
<feature type="transmembrane region" description="Helical" evidence="9">
    <location>
        <begin position="587"/>
        <end position="607"/>
    </location>
</feature>
<protein>
    <submittedName>
        <fullName evidence="11">Calcium/proton exchanger</fullName>
    </submittedName>
</protein>
<feature type="region of interest" description="Disordered" evidence="8">
    <location>
        <begin position="291"/>
        <end position="366"/>
    </location>
</feature>
<feature type="transmembrane region" description="Helical" evidence="9">
    <location>
        <begin position="79"/>
        <end position="101"/>
    </location>
</feature>
<evidence type="ECO:0000313" key="12">
    <source>
        <dbReference type="Proteomes" id="UP000276215"/>
    </source>
</evidence>
<proteinExistence type="inferred from homology"/>
<dbReference type="PANTHER" id="PTHR31503:SF18">
    <property type="entry name" value="CA(2+)_H(+) EXCHANGER, PUTATIVE (EUROFUNG)-RELATED"/>
    <property type="match status" value="1"/>
</dbReference>
<feature type="compositionally biased region" description="Basic residues" evidence="8">
    <location>
        <begin position="308"/>
        <end position="326"/>
    </location>
</feature>
<dbReference type="InterPro" id="IPR044880">
    <property type="entry name" value="NCX_ion-bd_dom_sf"/>
</dbReference>
<keyword evidence="6" id="KW-0406">Ion transport</keyword>
<evidence type="ECO:0000256" key="9">
    <source>
        <dbReference type="SAM" id="Phobius"/>
    </source>
</evidence>
<feature type="transmembrane region" description="Helical" evidence="9">
    <location>
        <begin position="165"/>
        <end position="189"/>
    </location>
</feature>
<evidence type="ECO:0000256" key="7">
    <source>
        <dbReference type="ARBA" id="ARBA00023136"/>
    </source>
</evidence>
<comment type="subcellular location">
    <subcellularLocation>
        <location evidence="1">Endomembrane system</location>
        <topology evidence="1">Multi-pass membrane protein</topology>
    </subcellularLocation>
</comment>
<dbReference type="OrthoDB" id="1699231at2759"/>
<feature type="transmembrane region" description="Helical" evidence="9">
    <location>
        <begin position="138"/>
        <end position="159"/>
    </location>
</feature>
<evidence type="ECO:0000256" key="5">
    <source>
        <dbReference type="ARBA" id="ARBA00022989"/>
    </source>
</evidence>
<dbReference type="Proteomes" id="UP000276215">
    <property type="component" value="Unassembled WGS sequence"/>
</dbReference>
<reference evidence="11 12" key="1">
    <citation type="journal article" date="2018" name="Nat. Ecol. Evol.">
        <title>Pezizomycetes genomes reveal the molecular basis of ectomycorrhizal truffle lifestyle.</title>
        <authorList>
            <person name="Murat C."/>
            <person name="Payen T."/>
            <person name="Noel B."/>
            <person name="Kuo A."/>
            <person name="Morin E."/>
            <person name="Chen J."/>
            <person name="Kohler A."/>
            <person name="Krizsan K."/>
            <person name="Balestrini R."/>
            <person name="Da Silva C."/>
            <person name="Montanini B."/>
            <person name="Hainaut M."/>
            <person name="Levati E."/>
            <person name="Barry K.W."/>
            <person name="Belfiori B."/>
            <person name="Cichocki N."/>
            <person name="Clum A."/>
            <person name="Dockter R.B."/>
            <person name="Fauchery L."/>
            <person name="Guy J."/>
            <person name="Iotti M."/>
            <person name="Le Tacon F."/>
            <person name="Lindquist E.A."/>
            <person name="Lipzen A."/>
            <person name="Malagnac F."/>
            <person name="Mello A."/>
            <person name="Molinier V."/>
            <person name="Miyauchi S."/>
            <person name="Poulain J."/>
            <person name="Riccioni C."/>
            <person name="Rubini A."/>
            <person name="Sitrit Y."/>
            <person name="Splivallo R."/>
            <person name="Traeger S."/>
            <person name="Wang M."/>
            <person name="Zifcakova L."/>
            <person name="Wipf D."/>
            <person name="Zambonelli A."/>
            <person name="Paolocci F."/>
            <person name="Nowrousian M."/>
            <person name="Ottonello S."/>
            <person name="Baldrian P."/>
            <person name="Spatafora J.W."/>
            <person name="Henrissat B."/>
            <person name="Nagy L.G."/>
            <person name="Aury J.M."/>
            <person name="Wincker P."/>
            <person name="Grigoriev I.V."/>
            <person name="Bonfante P."/>
            <person name="Martin F.M."/>
        </authorList>
    </citation>
    <scope>NUCLEOTIDE SEQUENCE [LARGE SCALE GENOMIC DNA]</scope>
    <source>
        <strain evidence="11 12">120613-1</strain>
    </source>
</reference>
<evidence type="ECO:0000256" key="2">
    <source>
        <dbReference type="ARBA" id="ARBA00008170"/>
    </source>
</evidence>
<dbReference type="InterPro" id="IPR004713">
    <property type="entry name" value="CaH_exchang"/>
</dbReference>
<gene>
    <name evidence="11" type="ORF">L873DRAFT_1797398</name>
</gene>
<dbReference type="GO" id="GO:0015369">
    <property type="term" value="F:calcium:proton antiporter activity"/>
    <property type="evidence" value="ECO:0007669"/>
    <property type="project" value="UniProtKB-ARBA"/>
</dbReference>
<evidence type="ECO:0000313" key="11">
    <source>
        <dbReference type="EMBL" id="RPB05682.1"/>
    </source>
</evidence>
<feature type="compositionally biased region" description="Pro residues" evidence="8">
    <location>
        <begin position="442"/>
        <end position="452"/>
    </location>
</feature>
<feature type="domain" description="Sodium/calcium exchanger membrane region" evidence="10">
    <location>
        <begin position="462"/>
        <end position="604"/>
    </location>
</feature>
<dbReference type="Pfam" id="PF01699">
    <property type="entry name" value="Na_Ca_ex"/>
    <property type="match status" value="2"/>
</dbReference>